<reference evidence="4 5" key="1">
    <citation type="submission" date="2024-09" db="EMBL/GenBank/DDBJ databases">
        <title>Chromosome-scale assembly of Riccia sorocarpa.</title>
        <authorList>
            <person name="Paukszto L."/>
        </authorList>
    </citation>
    <scope>NUCLEOTIDE SEQUENCE [LARGE SCALE GENOMIC DNA]</scope>
    <source>
        <strain evidence="4">LP-2024</strain>
        <tissue evidence="4">Aerial parts of the thallus</tissue>
    </source>
</reference>
<dbReference type="EMBL" id="JBJQOH010000008">
    <property type="protein sequence ID" value="KAL3675227.1"/>
    <property type="molecule type" value="Genomic_DNA"/>
</dbReference>
<evidence type="ECO:0000256" key="1">
    <source>
        <dbReference type="SAM" id="Coils"/>
    </source>
</evidence>
<organism evidence="4 5">
    <name type="scientific">Riccia sorocarpa</name>
    <dbReference type="NCBI Taxonomy" id="122646"/>
    <lineage>
        <taxon>Eukaryota</taxon>
        <taxon>Viridiplantae</taxon>
        <taxon>Streptophyta</taxon>
        <taxon>Embryophyta</taxon>
        <taxon>Marchantiophyta</taxon>
        <taxon>Marchantiopsida</taxon>
        <taxon>Marchantiidae</taxon>
        <taxon>Marchantiales</taxon>
        <taxon>Ricciaceae</taxon>
        <taxon>Riccia</taxon>
    </lineage>
</organism>
<dbReference type="PANTHER" id="PTHR31635:SF196">
    <property type="entry name" value="REVERSE TRANSCRIPTASE DOMAIN-CONTAINING PROTEIN-RELATED"/>
    <property type="match status" value="1"/>
</dbReference>
<accession>A0ABD3G7U2</accession>
<name>A0ABD3G7U2_9MARC</name>
<dbReference type="InterPro" id="IPR026960">
    <property type="entry name" value="RVT-Znf"/>
</dbReference>
<evidence type="ECO:0008006" key="6">
    <source>
        <dbReference type="Google" id="ProtNLM"/>
    </source>
</evidence>
<proteinExistence type="predicted"/>
<gene>
    <name evidence="4" type="ORF">R1sor_025175</name>
</gene>
<keyword evidence="5" id="KW-1185">Reference proteome</keyword>
<feature type="coiled-coil region" evidence="1">
    <location>
        <begin position="48"/>
        <end position="75"/>
    </location>
</feature>
<feature type="domain" description="Reverse transcriptase" evidence="2">
    <location>
        <begin position="195"/>
        <end position="351"/>
    </location>
</feature>
<dbReference type="AlphaFoldDB" id="A0ABD3G7U2"/>
<evidence type="ECO:0000259" key="2">
    <source>
        <dbReference type="Pfam" id="PF00078"/>
    </source>
</evidence>
<dbReference type="Proteomes" id="UP001633002">
    <property type="component" value="Unassembled WGS sequence"/>
</dbReference>
<sequence>MDKESLEDKQFREQVQVQWKEGWTLAQDPRIAWNIAWGRVQDLYTERRAEKQRRLPELQRKKDELERLRQTMATEVTVADKQRYIALLKEVRDEDTVEKAIVRRRSRMRWVKEGDAPMSFFFALLKSKQTQEQTKTMRNDEGALMTSETKILEYIQQSYSNLFEYSPTTPAQREKRREVLALIEKKVPEEVNRRLEALPTEEEIQKLVWSLAKEKSPGQDGLTAEAFKLGKGVRQGCSISPMLFALSTQPLMRLLREAEKKGEIQGVSIPYRRPLLHRLFADDSGVGIRATKENFENLKAVISRFKDISGAELNLTKSMVIPMALDPVPGWLHDTGCQILKPEERVTYLGCVAGQNITEKEQAREVANKLIRRLAHWSHRLLSWPGRVTLLRHILRAIPIYQLLAMGLREEGFKQLKSICRDFLWGAASDVMSAVLKMKCVARLLNGDNSEWTAIWKFFLRCELQKRAKGCKELRWWTPEEAMLLLPTLPSPHSDSVRHLNTSWLRARKHLTISTHDLELPASMTLKQLGMLIKRYWTGEVWEEKIIFSLLKKTGIQSLIHLKDGVGRWIELKQLIYMHRIAINSEQEREVDLFQQWLTKVSLTQASLCKSRSWRWAGETQTWTGWSKTTSEWNRILRPQSNTKNEALAGRWDPEQSAFQWKRRWRKLWGLPGNPKWKLGLWRILRQAYFTGEKARQMQVADGICERCEAEKESFTHLVLELSRDPKKMAEITANN</sequence>
<evidence type="ECO:0000313" key="5">
    <source>
        <dbReference type="Proteomes" id="UP001633002"/>
    </source>
</evidence>
<evidence type="ECO:0000259" key="3">
    <source>
        <dbReference type="Pfam" id="PF13966"/>
    </source>
</evidence>
<comment type="caution">
    <text evidence="4">The sequence shown here is derived from an EMBL/GenBank/DDBJ whole genome shotgun (WGS) entry which is preliminary data.</text>
</comment>
<dbReference type="Pfam" id="PF13966">
    <property type="entry name" value="zf-RVT"/>
    <property type="match status" value="1"/>
</dbReference>
<evidence type="ECO:0000313" key="4">
    <source>
        <dbReference type="EMBL" id="KAL3675227.1"/>
    </source>
</evidence>
<protein>
    <recommendedName>
        <fullName evidence="6">Reverse transcriptase domain-containing protein</fullName>
    </recommendedName>
</protein>
<feature type="domain" description="Reverse transcriptase zinc-binding" evidence="3">
    <location>
        <begin position="663"/>
        <end position="721"/>
    </location>
</feature>
<dbReference type="Pfam" id="PF00078">
    <property type="entry name" value="RVT_1"/>
    <property type="match status" value="1"/>
</dbReference>
<dbReference type="PANTHER" id="PTHR31635">
    <property type="entry name" value="REVERSE TRANSCRIPTASE DOMAIN-CONTAINING PROTEIN-RELATED"/>
    <property type="match status" value="1"/>
</dbReference>
<dbReference type="InterPro" id="IPR000477">
    <property type="entry name" value="RT_dom"/>
</dbReference>
<keyword evidence="1" id="KW-0175">Coiled coil</keyword>